<proteinExistence type="predicted"/>
<dbReference type="EMBL" id="BCMI01000002">
    <property type="protein sequence ID" value="GAX04991.1"/>
    <property type="molecule type" value="Genomic_DNA"/>
</dbReference>
<evidence type="ECO:0000256" key="1">
    <source>
        <dbReference type="SAM" id="MobiDB-lite"/>
    </source>
</evidence>
<accession>A0A1Z5IU64</accession>
<protein>
    <submittedName>
        <fullName evidence="2">Uncharacterized protein</fullName>
    </submittedName>
</protein>
<evidence type="ECO:0000313" key="3">
    <source>
        <dbReference type="Proteomes" id="UP000198414"/>
    </source>
</evidence>
<name>A0A1Z5IU64_9LACO</name>
<dbReference type="AlphaFoldDB" id="A0A1Z5IU64"/>
<evidence type="ECO:0000313" key="2">
    <source>
        <dbReference type="EMBL" id="GAX04991.1"/>
    </source>
</evidence>
<sequence>MIKTGGETLSQKKKHWDDDDNPGAFFVSRTQLEGRPILNRSY</sequence>
<gene>
    <name evidence="2" type="ORF">IWT25_00293</name>
</gene>
<comment type="caution">
    <text evidence="2">The sequence shown here is derived from an EMBL/GenBank/DDBJ whole genome shotgun (WGS) entry which is preliminary data.</text>
</comment>
<feature type="region of interest" description="Disordered" evidence="1">
    <location>
        <begin position="1"/>
        <end position="28"/>
    </location>
</feature>
<dbReference type="Proteomes" id="UP000198414">
    <property type="component" value="Unassembled WGS sequence"/>
</dbReference>
<reference evidence="2 3" key="1">
    <citation type="submission" date="2015-11" db="EMBL/GenBank/DDBJ databases">
        <title>Draft genome sequences of new species of the genus Lactobacillus isolated from orchardgrass silage.</title>
        <authorList>
            <person name="Tohno M."/>
            <person name="Tanizawa Y."/>
            <person name="Arita M."/>
        </authorList>
    </citation>
    <scope>NUCLEOTIDE SEQUENCE [LARGE SCALE GENOMIC DNA]</scope>
    <source>
        <strain evidence="2 3">IWT25</strain>
    </source>
</reference>
<organism evidence="2 3">
    <name type="scientific">Secundilactobacillus pentosiphilus</name>
    <dbReference type="NCBI Taxonomy" id="1714682"/>
    <lineage>
        <taxon>Bacteria</taxon>
        <taxon>Bacillati</taxon>
        <taxon>Bacillota</taxon>
        <taxon>Bacilli</taxon>
        <taxon>Lactobacillales</taxon>
        <taxon>Lactobacillaceae</taxon>
        <taxon>Secundilactobacillus</taxon>
    </lineage>
</organism>